<name>A0A5J5EZ44_9PEZI</name>
<gene>
    <name evidence="2" type="ORF">FN846DRAFT_918646</name>
</gene>
<keyword evidence="3" id="KW-1185">Reference proteome</keyword>
<protein>
    <recommendedName>
        <fullName evidence="4">P-loop containing nucleoside triphosphate hydrolase protein</fullName>
    </recommendedName>
</protein>
<dbReference type="SUPFAM" id="SSF52540">
    <property type="entry name" value="P-loop containing nucleoside triphosphate hydrolases"/>
    <property type="match status" value="1"/>
</dbReference>
<dbReference type="Proteomes" id="UP000326924">
    <property type="component" value="Unassembled WGS sequence"/>
</dbReference>
<sequence>MSFGNYINNHLASHCDLLSLRAGEEGKPNTSLTESIRTAPIFTAAAGIAVEGDETLANYTQFGLLGEQMEMIDPVSGSNTPLPATEEDGMADGRLFLNSNSPCSAFICGVQGSGKSNSLSCMLENFLLLDPQLGLLPGPLTGLVFHYDQHTIMPCEAAYLVSHVPVTVLVPPSSLAHAKQKYSEIPGAEQRLSIRALRFKEKDLNVSRMLTLMAVDRTDDKPPLYMEVVRKILRSMATSGGGFVYQKFKKILDGEDLSPGQRSPLNLRLEILESFMALKLGEIQQAKWDVSPGHLTVIDLSDPFVDEATACSLFEICLNLFLDCPVKYGRVVAVDEAHKYMSGTPSAMKFTETLLSTIRLQRHLGTRVLISTQEPTISGKLLDLCNFTLVHRFNSPEWLTFLKAHLAAAGQEDRVGLMARIVELDSGEAFLFAPSAITVPDHGTVGLESGGAESDSGCSGSKGIPNGTGQTGAGNGEAKVCKFGLRYMRVKIRKRITADGGKSVLAVE</sequence>
<organism evidence="2 3">
    <name type="scientific">Sphaerosporella brunnea</name>
    <dbReference type="NCBI Taxonomy" id="1250544"/>
    <lineage>
        <taxon>Eukaryota</taxon>
        <taxon>Fungi</taxon>
        <taxon>Dikarya</taxon>
        <taxon>Ascomycota</taxon>
        <taxon>Pezizomycotina</taxon>
        <taxon>Pezizomycetes</taxon>
        <taxon>Pezizales</taxon>
        <taxon>Pyronemataceae</taxon>
        <taxon>Sphaerosporella</taxon>
    </lineage>
</organism>
<dbReference type="OrthoDB" id="2316594at2759"/>
<dbReference type="InterPro" id="IPR027417">
    <property type="entry name" value="P-loop_NTPase"/>
</dbReference>
<reference evidence="2 3" key="1">
    <citation type="submission" date="2019-09" db="EMBL/GenBank/DDBJ databases">
        <title>Draft genome of the ectomycorrhizal ascomycete Sphaerosporella brunnea.</title>
        <authorList>
            <consortium name="DOE Joint Genome Institute"/>
            <person name="Benucci G.M."/>
            <person name="Marozzi G."/>
            <person name="Antonielli L."/>
            <person name="Sanchez S."/>
            <person name="Marco P."/>
            <person name="Wang X."/>
            <person name="Falini L.B."/>
            <person name="Barry K."/>
            <person name="Haridas S."/>
            <person name="Lipzen A."/>
            <person name="Labutti K."/>
            <person name="Grigoriev I.V."/>
            <person name="Murat C."/>
            <person name="Martin F."/>
            <person name="Albertini E."/>
            <person name="Donnini D."/>
            <person name="Bonito G."/>
        </authorList>
    </citation>
    <scope>NUCLEOTIDE SEQUENCE [LARGE SCALE GENOMIC DNA]</scope>
    <source>
        <strain evidence="2 3">Sb_GMNB300</strain>
    </source>
</reference>
<evidence type="ECO:0000313" key="3">
    <source>
        <dbReference type="Proteomes" id="UP000326924"/>
    </source>
</evidence>
<proteinExistence type="predicted"/>
<accession>A0A5J5EZ44</accession>
<dbReference type="AlphaFoldDB" id="A0A5J5EZ44"/>
<dbReference type="EMBL" id="VXIS01000070">
    <property type="protein sequence ID" value="KAA8908214.1"/>
    <property type="molecule type" value="Genomic_DNA"/>
</dbReference>
<dbReference type="InParanoid" id="A0A5J5EZ44"/>
<comment type="caution">
    <text evidence="2">The sequence shown here is derived from an EMBL/GenBank/DDBJ whole genome shotgun (WGS) entry which is preliminary data.</text>
</comment>
<evidence type="ECO:0000256" key="1">
    <source>
        <dbReference type="SAM" id="MobiDB-lite"/>
    </source>
</evidence>
<evidence type="ECO:0008006" key="4">
    <source>
        <dbReference type="Google" id="ProtNLM"/>
    </source>
</evidence>
<feature type="region of interest" description="Disordered" evidence="1">
    <location>
        <begin position="448"/>
        <end position="471"/>
    </location>
</feature>
<evidence type="ECO:0000313" key="2">
    <source>
        <dbReference type="EMBL" id="KAA8908214.1"/>
    </source>
</evidence>
<dbReference type="Gene3D" id="3.40.50.300">
    <property type="entry name" value="P-loop containing nucleotide triphosphate hydrolases"/>
    <property type="match status" value="1"/>
</dbReference>